<dbReference type="EMBL" id="JBBEGN010000019">
    <property type="protein sequence ID" value="MEJ2871147.1"/>
    <property type="molecule type" value="Genomic_DNA"/>
</dbReference>
<organism evidence="1 2">
    <name type="scientific">Actinomycetospora aurantiaca</name>
    <dbReference type="NCBI Taxonomy" id="3129233"/>
    <lineage>
        <taxon>Bacteria</taxon>
        <taxon>Bacillati</taxon>
        <taxon>Actinomycetota</taxon>
        <taxon>Actinomycetes</taxon>
        <taxon>Pseudonocardiales</taxon>
        <taxon>Pseudonocardiaceae</taxon>
        <taxon>Actinomycetospora</taxon>
    </lineage>
</organism>
<proteinExistence type="predicted"/>
<sequence length="86" mass="9570">MGVDALPGWIEALGLPPATLVVGEPPEDADRTWCVHPGPEATWEVYWLEGGERYSWTRYEEESAACFGLFGRLAWTQMMRGALRAG</sequence>
<dbReference type="Proteomes" id="UP001385809">
    <property type="component" value="Unassembled WGS sequence"/>
</dbReference>
<evidence type="ECO:0000313" key="2">
    <source>
        <dbReference type="Proteomes" id="UP001385809"/>
    </source>
</evidence>
<reference evidence="1 2" key="1">
    <citation type="submission" date="2024-03" db="EMBL/GenBank/DDBJ databases">
        <title>Actinomycetospora sp. OC33-EN08, a novel actinomycete isolated from wild orchid (Aerides multiflora).</title>
        <authorList>
            <person name="Suriyachadkun C."/>
        </authorList>
    </citation>
    <scope>NUCLEOTIDE SEQUENCE [LARGE SCALE GENOMIC DNA]</scope>
    <source>
        <strain evidence="1 2">OC33-EN08</strain>
    </source>
</reference>
<evidence type="ECO:0000313" key="1">
    <source>
        <dbReference type="EMBL" id="MEJ2871147.1"/>
    </source>
</evidence>
<accession>A0ABU8MX16</accession>
<name>A0ABU8MX16_9PSEU</name>
<dbReference type="RefSeq" id="WP_337697716.1">
    <property type="nucleotide sequence ID" value="NZ_JBBEGN010000019.1"/>
</dbReference>
<comment type="caution">
    <text evidence="1">The sequence shown here is derived from an EMBL/GenBank/DDBJ whole genome shotgun (WGS) entry which is preliminary data.</text>
</comment>
<keyword evidence="2" id="KW-1185">Reference proteome</keyword>
<protein>
    <submittedName>
        <fullName evidence="1">Uncharacterized protein</fullName>
    </submittedName>
</protein>
<gene>
    <name evidence="1" type="ORF">WCD74_25525</name>
</gene>